<dbReference type="Gene3D" id="2.120.10.30">
    <property type="entry name" value="TolB, C-terminal domain"/>
    <property type="match status" value="3"/>
</dbReference>
<dbReference type="SUPFAM" id="SSF82171">
    <property type="entry name" value="DPP6 N-terminal domain-like"/>
    <property type="match status" value="1"/>
</dbReference>
<evidence type="ECO:0000256" key="1">
    <source>
        <dbReference type="ARBA" id="ARBA00009820"/>
    </source>
</evidence>
<dbReference type="InterPro" id="IPR011042">
    <property type="entry name" value="6-blade_b-propeller_TolB-like"/>
</dbReference>
<name>A0A0W8FXQ3_9ZZZZ</name>
<accession>A0A0W8FXQ3</accession>
<comment type="caution">
    <text evidence="2">The sequence shown here is derived from an EMBL/GenBank/DDBJ whole genome shotgun (WGS) entry which is preliminary data.</text>
</comment>
<proteinExistence type="inferred from homology"/>
<organism evidence="2">
    <name type="scientific">hydrocarbon metagenome</name>
    <dbReference type="NCBI Taxonomy" id="938273"/>
    <lineage>
        <taxon>unclassified sequences</taxon>
        <taxon>metagenomes</taxon>
        <taxon>ecological metagenomes</taxon>
    </lineage>
</organism>
<dbReference type="PANTHER" id="PTHR36842">
    <property type="entry name" value="PROTEIN TOLB HOMOLOG"/>
    <property type="match status" value="1"/>
</dbReference>
<sequence length="341" mass="39019">MIINSILTRVLIVLTLFFVILLTTGLISVATESDSQEKEQFEVWAIPNIDEGAEFYFSPDGKSLIGNAKFEDDPTHQVYTFNIDGTNIRRINDKGEDACSYYFPDGKRLIYTSTKDHPEMPKGNWSDARNYPQGAELYSCDLDGGNVIRLTNNEYYDAEVCVSPDGEWILFGRQIDGRMDLWLMKPDGTEEKQITFTEEWQEGGAFWLDNETILYRAWDRKVEGTRPMPMTIFTMKKDGSDVKRITHDEGTNWAPYPAPDKEHFVFVKFLEPRNYEIFLMSLITGEQTRLTYNEGFDGLPSISPDGKLLQFASNRAADPDQPMSIRPYLMDISSLNIGPKE</sequence>
<protein>
    <submittedName>
        <fullName evidence="2">Tolb protein</fullName>
    </submittedName>
</protein>
<gene>
    <name evidence="2" type="ORF">ASZ90_004473</name>
</gene>
<evidence type="ECO:0000313" key="2">
    <source>
        <dbReference type="EMBL" id="KUG25701.1"/>
    </source>
</evidence>
<dbReference type="PANTHER" id="PTHR36842:SF1">
    <property type="entry name" value="PROTEIN TOLB"/>
    <property type="match status" value="1"/>
</dbReference>
<dbReference type="EMBL" id="LNQE01000622">
    <property type="protein sequence ID" value="KUG25701.1"/>
    <property type="molecule type" value="Genomic_DNA"/>
</dbReference>
<comment type="similarity">
    <text evidence="1">Belongs to the TolB family.</text>
</comment>
<dbReference type="Pfam" id="PF07676">
    <property type="entry name" value="PD40"/>
    <property type="match status" value="3"/>
</dbReference>
<dbReference type="AlphaFoldDB" id="A0A0W8FXQ3"/>
<reference evidence="2" key="1">
    <citation type="journal article" date="2015" name="Proc. Natl. Acad. Sci. U.S.A.">
        <title>Networks of energetic and metabolic interactions define dynamics in microbial communities.</title>
        <authorList>
            <person name="Embree M."/>
            <person name="Liu J.K."/>
            <person name="Al-Bassam M.M."/>
            <person name="Zengler K."/>
        </authorList>
    </citation>
    <scope>NUCLEOTIDE SEQUENCE</scope>
</reference>
<dbReference type="InterPro" id="IPR011659">
    <property type="entry name" value="WD40"/>
</dbReference>